<dbReference type="Proteomes" id="UP000504637">
    <property type="component" value="Unplaced"/>
</dbReference>
<protein>
    <recommendedName>
        <fullName evidence="4">F-box domain-containing protein</fullName>
    </recommendedName>
</protein>
<reference evidence="3" key="2">
    <citation type="submission" date="2020-04" db="EMBL/GenBank/DDBJ databases">
        <authorList>
            <consortium name="NCBI Genome Project"/>
        </authorList>
    </citation>
    <scope>NUCLEOTIDE SEQUENCE</scope>
    <source>
        <strain evidence="3">CBS 342.82</strain>
    </source>
</reference>
<organism evidence="3">
    <name type="scientific">Dissoconium aciculare CBS 342.82</name>
    <dbReference type="NCBI Taxonomy" id="1314786"/>
    <lineage>
        <taxon>Eukaryota</taxon>
        <taxon>Fungi</taxon>
        <taxon>Dikarya</taxon>
        <taxon>Ascomycota</taxon>
        <taxon>Pezizomycotina</taxon>
        <taxon>Dothideomycetes</taxon>
        <taxon>Dothideomycetidae</taxon>
        <taxon>Mycosphaerellales</taxon>
        <taxon>Dissoconiaceae</taxon>
        <taxon>Dissoconium</taxon>
    </lineage>
</organism>
<gene>
    <name evidence="3" type="ORF">K489DRAFT_413764</name>
</gene>
<sequence>MSFAQLAPELLSIVVSCLKLSGERLSKYATISSAFRGSVEAALFADLKLSSQELDDFERIIIPRSPGRRDIIGDLTLTIILPTYTEAQCAFFERELDQRINNEAFTSSMLRLFSMLQHFRSRPLKLRLYYIYSPMDLPYRADPTKARWDADMGARKDLLTHRYEYSYLHFLEERLEDLPIISQITEWHVSADTPRLLAPAAAAMLTSKFPSIRNIDWDLNDQNRRSPHARSRLRQEFSRHLANLRTPNVSNFKLGYMHYSPPNEGFRNANLLCDSLDPFSTSLRKYLQTCNLVRIVLSGPICLSGDFFWVAGEQKGLAESWPLLKTFDLDLSIVRPDGGWYLQRDPGASPGSDEEGLPDDDRSLSDRSDDDFSLHGSDLSFGTGERSPDVYNHSHEDRYAGREPCRTFRSYPTSELEELFEAAAHAARHMTHAESFAAGFSNIRRDGDLYDLDFQFFTSGHGGFGQLPAHEIRYNRLLWRVPRGWRMGPQLERLWSIVIGEHGVVEYEEW</sequence>
<dbReference type="AlphaFoldDB" id="A0A6J3LT69"/>
<proteinExistence type="predicted"/>
<reference evidence="3" key="1">
    <citation type="submission" date="2020-01" db="EMBL/GenBank/DDBJ databases">
        <authorList>
            <consortium name="DOE Joint Genome Institute"/>
            <person name="Haridas S."/>
            <person name="Albert R."/>
            <person name="Binder M."/>
            <person name="Bloem J."/>
            <person name="Labutti K."/>
            <person name="Salamov A."/>
            <person name="Andreopoulos B."/>
            <person name="Baker S.E."/>
            <person name="Barry K."/>
            <person name="Bills G."/>
            <person name="Bluhm B.H."/>
            <person name="Cannon C."/>
            <person name="Castanera R."/>
            <person name="Culley D.E."/>
            <person name="Daum C."/>
            <person name="Ezra D."/>
            <person name="Gonzalez J.B."/>
            <person name="Henrissat B."/>
            <person name="Kuo A."/>
            <person name="Liang C."/>
            <person name="Lipzen A."/>
            <person name="Lutzoni F."/>
            <person name="Magnuson J."/>
            <person name="Mondo S."/>
            <person name="Nolan M."/>
            <person name="Ohm R."/>
            <person name="Pangilinan J."/>
            <person name="Park H.-J."/>
            <person name="Ramirez L."/>
            <person name="Alfaro M."/>
            <person name="Sun H."/>
            <person name="Tritt A."/>
            <person name="Yoshinaga Y."/>
            <person name="Zwiers L.-H."/>
            <person name="Turgeon B.G."/>
            <person name="Goodwin S.B."/>
            <person name="Spatafora J.W."/>
            <person name="Crous P.W."/>
            <person name="Grigoriev I.V."/>
        </authorList>
    </citation>
    <scope>NUCLEOTIDE SEQUENCE</scope>
    <source>
        <strain evidence="3">CBS 342.82</strain>
    </source>
</reference>
<evidence type="ECO:0000313" key="2">
    <source>
        <dbReference type="Proteomes" id="UP000504637"/>
    </source>
</evidence>
<dbReference type="OrthoDB" id="5985073at2759"/>
<name>A0A6J3LT69_9PEZI</name>
<feature type="compositionally biased region" description="Basic and acidic residues" evidence="1">
    <location>
        <begin position="359"/>
        <end position="373"/>
    </location>
</feature>
<feature type="compositionally biased region" description="Basic and acidic residues" evidence="1">
    <location>
        <begin position="386"/>
        <end position="396"/>
    </location>
</feature>
<accession>A0A6J3LT69</accession>
<evidence type="ECO:0008006" key="4">
    <source>
        <dbReference type="Google" id="ProtNLM"/>
    </source>
</evidence>
<dbReference type="GeneID" id="54365883"/>
<keyword evidence="2" id="KW-1185">Reference proteome</keyword>
<feature type="region of interest" description="Disordered" evidence="1">
    <location>
        <begin position="342"/>
        <end position="396"/>
    </location>
</feature>
<evidence type="ECO:0000256" key="1">
    <source>
        <dbReference type="SAM" id="MobiDB-lite"/>
    </source>
</evidence>
<dbReference type="RefSeq" id="XP_033455515.1">
    <property type="nucleotide sequence ID" value="XM_033608084.1"/>
</dbReference>
<reference evidence="3" key="3">
    <citation type="submission" date="2025-08" db="UniProtKB">
        <authorList>
            <consortium name="RefSeq"/>
        </authorList>
    </citation>
    <scope>IDENTIFICATION</scope>
    <source>
        <strain evidence="3">CBS 342.82</strain>
    </source>
</reference>
<evidence type="ECO:0000313" key="3">
    <source>
        <dbReference type="RefSeq" id="XP_033455515.1"/>
    </source>
</evidence>